<protein>
    <recommendedName>
        <fullName evidence="4">Rhamnogalacturonan lyase domain-containing protein</fullName>
    </recommendedName>
</protein>
<dbReference type="PROSITE" id="PS51257">
    <property type="entry name" value="PROKAR_LIPOPROTEIN"/>
    <property type="match status" value="1"/>
</dbReference>
<dbReference type="Proteomes" id="UP000316609">
    <property type="component" value="Unassembled WGS sequence"/>
</dbReference>
<accession>A0A538TU35</accession>
<dbReference type="InterPro" id="IPR008972">
    <property type="entry name" value="Cupredoxin"/>
</dbReference>
<name>A0A538TU35_UNCEI</name>
<feature type="chain" id="PRO_5021789466" description="Rhamnogalacturonan lyase domain-containing protein" evidence="1">
    <location>
        <begin position="23"/>
        <end position="202"/>
    </location>
</feature>
<dbReference type="GO" id="GO:0030246">
    <property type="term" value="F:carbohydrate binding"/>
    <property type="evidence" value="ECO:0007669"/>
    <property type="project" value="InterPro"/>
</dbReference>
<proteinExistence type="predicted"/>
<dbReference type="SUPFAM" id="SSF49503">
    <property type="entry name" value="Cupredoxins"/>
    <property type="match status" value="1"/>
</dbReference>
<dbReference type="InterPro" id="IPR013784">
    <property type="entry name" value="Carb-bd-like_fold"/>
</dbReference>
<dbReference type="Gene3D" id="2.60.40.420">
    <property type="entry name" value="Cupredoxins - blue copper proteins"/>
    <property type="match status" value="1"/>
</dbReference>
<organism evidence="2 3">
    <name type="scientific">Eiseniibacteriota bacterium</name>
    <dbReference type="NCBI Taxonomy" id="2212470"/>
    <lineage>
        <taxon>Bacteria</taxon>
        <taxon>Candidatus Eiseniibacteriota</taxon>
    </lineage>
</organism>
<feature type="signal peptide" evidence="1">
    <location>
        <begin position="1"/>
        <end position="22"/>
    </location>
</feature>
<evidence type="ECO:0000256" key="1">
    <source>
        <dbReference type="SAM" id="SignalP"/>
    </source>
</evidence>
<evidence type="ECO:0008006" key="4">
    <source>
        <dbReference type="Google" id="ProtNLM"/>
    </source>
</evidence>
<comment type="caution">
    <text evidence="2">The sequence shown here is derived from an EMBL/GenBank/DDBJ whole genome shotgun (WGS) entry which is preliminary data.</text>
</comment>
<keyword evidence="1" id="KW-0732">Signal</keyword>
<dbReference type="AlphaFoldDB" id="A0A538TU35"/>
<dbReference type="EMBL" id="VBOY01000048">
    <property type="protein sequence ID" value="TMQ67129.1"/>
    <property type="molecule type" value="Genomic_DNA"/>
</dbReference>
<reference evidence="2 3" key="1">
    <citation type="journal article" date="2019" name="Nat. Microbiol.">
        <title>Mediterranean grassland soil C-N compound turnover is dependent on rainfall and depth, and is mediated by genomically divergent microorganisms.</title>
        <authorList>
            <person name="Diamond S."/>
            <person name="Andeer P.F."/>
            <person name="Li Z."/>
            <person name="Crits-Christoph A."/>
            <person name="Burstein D."/>
            <person name="Anantharaman K."/>
            <person name="Lane K.R."/>
            <person name="Thomas B.C."/>
            <person name="Pan C."/>
            <person name="Northen T.R."/>
            <person name="Banfield J.F."/>
        </authorList>
    </citation>
    <scope>NUCLEOTIDE SEQUENCE [LARGE SCALE GENOMIC DNA]</scope>
    <source>
        <strain evidence="2">WS_8</strain>
    </source>
</reference>
<dbReference type="SUPFAM" id="SSF49452">
    <property type="entry name" value="Starch-binding domain-like"/>
    <property type="match status" value="1"/>
</dbReference>
<sequence>MSRRAWIWIVVAWSTASSCAEAGVVRGTLRLPQGHLVEQARPEDAVIYVEAVPERLRHHFSRVPREPRLVQERSRYVPRVLPVVVGTTVRLQNHDRIYHRAFSVSPAKRFELDTYAPGESRLVTFDRVGVVRLYCEIDRNMSGYVVVLPHRAFTQPDSTGAFILPKLPAGSYTLRMWHPALRARSRKIEIPGRGDVTLDWKL</sequence>
<evidence type="ECO:0000313" key="2">
    <source>
        <dbReference type="EMBL" id="TMQ67129.1"/>
    </source>
</evidence>
<gene>
    <name evidence="2" type="ORF">E6K78_05620</name>
</gene>
<evidence type="ECO:0000313" key="3">
    <source>
        <dbReference type="Proteomes" id="UP000316609"/>
    </source>
</evidence>